<dbReference type="InterPro" id="IPR050114">
    <property type="entry name" value="UPF0173_UPF0282_UlaG_hydrolase"/>
</dbReference>
<dbReference type="SUPFAM" id="SSF56281">
    <property type="entry name" value="Metallo-hydrolase/oxidoreductase"/>
    <property type="match status" value="1"/>
</dbReference>
<dbReference type="InterPro" id="IPR036866">
    <property type="entry name" value="RibonucZ/Hydroxyglut_hydro"/>
</dbReference>
<dbReference type="EMBL" id="MHSR01000025">
    <property type="protein sequence ID" value="OHA45865.1"/>
    <property type="molecule type" value="Genomic_DNA"/>
</dbReference>
<comment type="caution">
    <text evidence="1">The sequence shown here is derived from an EMBL/GenBank/DDBJ whole genome shotgun (WGS) entry which is preliminary data.</text>
</comment>
<dbReference type="Proteomes" id="UP000178869">
    <property type="component" value="Unassembled WGS sequence"/>
</dbReference>
<accession>A0A1G2PBZ8</accession>
<protein>
    <recommendedName>
        <fullName evidence="3">MBL fold metallo-hydrolase</fullName>
    </recommendedName>
</protein>
<dbReference type="PANTHER" id="PTHR43546">
    <property type="entry name" value="UPF0173 METAL-DEPENDENT HYDROLASE MJ1163-RELATED"/>
    <property type="match status" value="1"/>
</dbReference>
<dbReference type="AlphaFoldDB" id="A0A1G2PBZ8"/>
<evidence type="ECO:0008006" key="3">
    <source>
        <dbReference type="Google" id="ProtNLM"/>
    </source>
</evidence>
<name>A0A1G2PBZ8_9BACT</name>
<dbReference type="PANTHER" id="PTHR43546:SF8">
    <property type="entry name" value="METALLO-BETA-LACTAMASE DOMAIN-CONTAINING PROTEIN"/>
    <property type="match status" value="1"/>
</dbReference>
<dbReference type="Gene3D" id="3.60.15.10">
    <property type="entry name" value="Ribonuclease Z/Hydroxyacylglutathione hydrolase-like"/>
    <property type="match status" value="1"/>
</dbReference>
<dbReference type="Pfam" id="PF13483">
    <property type="entry name" value="Lactamase_B_3"/>
    <property type="match status" value="1"/>
</dbReference>
<evidence type="ECO:0000313" key="1">
    <source>
        <dbReference type="EMBL" id="OHA45865.1"/>
    </source>
</evidence>
<reference evidence="1 2" key="1">
    <citation type="journal article" date="2016" name="Nat. Commun.">
        <title>Thousands of microbial genomes shed light on interconnected biogeochemical processes in an aquifer system.</title>
        <authorList>
            <person name="Anantharaman K."/>
            <person name="Brown C.T."/>
            <person name="Hug L.A."/>
            <person name="Sharon I."/>
            <person name="Castelle C.J."/>
            <person name="Probst A.J."/>
            <person name="Thomas B.C."/>
            <person name="Singh A."/>
            <person name="Wilkins M.J."/>
            <person name="Karaoz U."/>
            <person name="Brodie E.L."/>
            <person name="Williams K.H."/>
            <person name="Hubbard S.S."/>
            <person name="Banfield J.F."/>
        </authorList>
    </citation>
    <scope>NUCLEOTIDE SEQUENCE [LARGE SCALE GENOMIC DNA]</scope>
</reference>
<gene>
    <name evidence="1" type="ORF">A2828_01170</name>
</gene>
<evidence type="ECO:0000313" key="2">
    <source>
        <dbReference type="Proteomes" id="UP000178869"/>
    </source>
</evidence>
<organism evidence="1 2">
    <name type="scientific">Candidatus Terrybacteria bacterium RIFCSPHIGHO2_01_FULL_43_35</name>
    <dbReference type="NCBI Taxonomy" id="1802361"/>
    <lineage>
        <taxon>Bacteria</taxon>
        <taxon>Candidatus Terryibacteriota</taxon>
    </lineage>
</organism>
<sequence length="211" mass="23726">MIENIKWFKQSGFLFDGTSNVYIDPWDIPAGYPKADIILITHAHADHFDISTIRNLAHKDTQIVAPHDVSIELKMEGCNVIKVGPEETQNILGINIEVFPAYNLNKSYHPRNNNWVGYIIDINGKRYYHAGDTDHIPEMSNIKCDVALLPIGGTYTMDVKEAVEAASVINPKLAVPMHYGFVVGKKEDGDMFKQKSTVPVELMLPIVSFER</sequence>
<proteinExistence type="predicted"/>